<sequence>MMDKLKSVLLAALVMVSMIQSYFLAYNMPNMKAKVNTEQDYVKTEPLGAEEDAKNLIFPEMLVLHMGGDKHTVFYPNKTFYKEILGKLQGREFKGFQRDSVGVVDWNEVRREDNGIELRFGRPVPFDLLRKVFKIDGDFLFSRDSVDRIWIFSRADREEVRTFFFSADGRSVYESLRADLTVGDVTQVVGFGQYGLSYSTGDGEVYIPDKPYDGVPQMQVPITRFTPEQMQRNLFFDAAITRTAQGNQEDTQIYTDGKKLLLVGQNGGWMGYSDPAAPADAVNDLVDNFMAAVQFVNQHGGWNGTYRLTQAPVPDTLNGATSEDNVIRFQQYYGKVPLVSSGSMTFGYMQLTMQQGAVSSYERSLLQLDMNTQTNKKVRLLPGGNDLRQLINRAAGGERIEALYPAYRPSEAKDVITLYPVWVIRLASGEERIVTESGPVQTKTNP</sequence>
<dbReference type="Gene3D" id="3.30.310.160">
    <property type="entry name" value="YycH protein, domain 2"/>
    <property type="match status" value="1"/>
</dbReference>
<evidence type="ECO:0000259" key="1">
    <source>
        <dbReference type="Pfam" id="PF07435"/>
    </source>
</evidence>
<accession>A0A398CKS5</accession>
<dbReference type="InterPro" id="IPR042274">
    <property type="entry name" value="YycH/YycI_2"/>
</dbReference>
<organism evidence="2 3">
    <name type="scientific">Cohnella faecalis</name>
    <dbReference type="NCBI Taxonomy" id="2315694"/>
    <lineage>
        <taxon>Bacteria</taxon>
        <taxon>Bacillati</taxon>
        <taxon>Bacillota</taxon>
        <taxon>Bacilli</taxon>
        <taxon>Bacillales</taxon>
        <taxon>Paenibacillaceae</taxon>
        <taxon>Cohnella</taxon>
    </lineage>
</organism>
<dbReference type="Proteomes" id="UP000266340">
    <property type="component" value="Unassembled WGS sequence"/>
</dbReference>
<comment type="caution">
    <text evidence="2">The sequence shown here is derived from an EMBL/GenBank/DDBJ whole genome shotgun (WGS) entry which is preliminary data.</text>
</comment>
<dbReference type="OrthoDB" id="2382185at2"/>
<proteinExistence type="predicted"/>
<dbReference type="Pfam" id="PF07435">
    <property type="entry name" value="YycH"/>
    <property type="match status" value="1"/>
</dbReference>
<protein>
    <recommendedName>
        <fullName evidence="1">Regulatory protein YycH domain-containing protein</fullName>
    </recommendedName>
</protein>
<evidence type="ECO:0000313" key="2">
    <source>
        <dbReference type="EMBL" id="RIE01478.1"/>
    </source>
</evidence>
<keyword evidence="3" id="KW-1185">Reference proteome</keyword>
<dbReference type="AlphaFoldDB" id="A0A398CKS5"/>
<dbReference type="InterPro" id="IPR009996">
    <property type="entry name" value="YycH"/>
</dbReference>
<dbReference type="RefSeq" id="WP_119151731.1">
    <property type="nucleotide sequence ID" value="NZ_JBHSOV010000040.1"/>
</dbReference>
<feature type="domain" description="Regulatory protein YycH" evidence="1">
    <location>
        <begin position="4"/>
        <end position="426"/>
    </location>
</feature>
<gene>
    <name evidence="2" type="ORF">D3H35_24295</name>
</gene>
<dbReference type="EMBL" id="QXJM01000040">
    <property type="protein sequence ID" value="RIE01478.1"/>
    <property type="molecule type" value="Genomic_DNA"/>
</dbReference>
<evidence type="ECO:0000313" key="3">
    <source>
        <dbReference type="Proteomes" id="UP000266340"/>
    </source>
</evidence>
<dbReference type="CDD" id="cd15787">
    <property type="entry name" value="YycH_N"/>
    <property type="match status" value="1"/>
</dbReference>
<reference evidence="2 3" key="1">
    <citation type="submission" date="2018-09" db="EMBL/GenBank/DDBJ databases">
        <title>Cohnella cavernae sp. nov., isolated from a karst cave.</title>
        <authorList>
            <person name="Zhu H."/>
        </authorList>
    </citation>
    <scope>NUCLEOTIDE SEQUENCE [LARGE SCALE GENOMIC DNA]</scope>
    <source>
        <strain evidence="2 3">K2E09-144</strain>
    </source>
</reference>
<name>A0A398CKS5_9BACL</name>